<organism evidence="2 3">
    <name type="scientific">Aphis glycines</name>
    <name type="common">Soybean aphid</name>
    <dbReference type="NCBI Taxonomy" id="307491"/>
    <lineage>
        <taxon>Eukaryota</taxon>
        <taxon>Metazoa</taxon>
        <taxon>Ecdysozoa</taxon>
        <taxon>Arthropoda</taxon>
        <taxon>Hexapoda</taxon>
        <taxon>Insecta</taxon>
        <taxon>Pterygota</taxon>
        <taxon>Neoptera</taxon>
        <taxon>Paraneoptera</taxon>
        <taxon>Hemiptera</taxon>
        <taxon>Sternorrhyncha</taxon>
        <taxon>Aphidomorpha</taxon>
        <taxon>Aphidoidea</taxon>
        <taxon>Aphididae</taxon>
        <taxon>Aphidini</taxon>
        <taxon>Aphis</taxon>
        <taxon>Aphis</taxon>
    </lineage>
</organism>
<evidence type="ECO:0000256" key="1">
    <source>
        <dbReference type="SAM" id="Phobius"/>
    </source>
</evidence>
<protein>
    <submittedName>
        <fullName evidence="2">Uncharacterized protein</fullName>
    </submittedName>
</protein>
<feature type="transmembrane region" description="Helical" evidence="1">
    <location>
        <begin position="205"/>
        <end position="228"/>
    </location>
</feature>
<dbReference type="EMBL" id="VYZN01000054">
    <property type="protein sequence ID" value="KAE9527015.1"/>
    <property type="molecule type" value="Genomic_DNA"/>
</dbReference>
<evidence type="ECO:0000313" key="3">
    <source>
        <dbReference type="Proteomes" id="UP000475862"/>
    </source>
</evidence>
<dbReference type="Proteomes" id="UP000475862">
    <property type="component" value="Unassembled WGS sequence"/>
</dbReference>
<keyword evidence="1" id="KW-0812">Transmembrane</keyword>
<keyword evidence="1" id="KW-1133">Transmembrane helix</keyword>
<gene>
    <name evidence="2" type="ORF">AGLY_013663</name>
</gene>
<proteinExistence type="predicted"/>
<sequence>MFILTFSTIEIFNFSNDKKNPKSLVTIFFYNCLKFEFIRNMSKLRKFASNFVFGKSVDKIFLVLSKYLKILYKVPHMHNILLAFKVQILTKIRQNYEYLQIIFPRSTPPPNVQQNGTHLPTFFKLFQSHNVKYFVAFINPALIVSNIGQLFKLCHFNSLDLSKMNFSNTFPKAETWSAESYVIVQRVLEIVSIFFKDNKHVIICLIIPFMASWTLIYFATAFWMLYVAHLITGSVRKYKTVFDTKLGRKVFLKDHFCRSIS</sequence>
<keyword evidence="3" id="KW-1185">Reference proteome</keyword>
<name>A0A6G0T941_APHGL</name>
<keyword evidence="1" id="KW-0472">Membrane</keyword>
<reference evidence="2 3" key="1">
    <citation type="submission" date="2019-08" db="EMBL/GenBank/DDBJ databases">
        <title>The genome of the soybean aphid Biotype 1, its phylome, world population structure and adaptation to the North American continent.</title>
        <authorList>
            <person name="Giordano R."/>
            <person name="Donthu R.K."/>
            <person name="Hernandez A.G."/>
            <person name="Wright C.L."/>
            <person name="Zimin A.V."/>
        </authorList>
    </citation>
    <scope>NUCLEOTIDE SEQUENCE [LARGE SCALE GENOMIC DNA]</scope>
    <source>
        <tissue evidence="2">Whole aphids</tissue>
    </source>
</reference>
<accession>A0A6G0T941</accession>
<evidence type="ECO:0000313" key="2">
    <source>
        <dbReference type="EMBL" id="KAE9527015.1"/>
    </source>
</evidence>
<dbReference type="AlphaFoldDB" id="A0A6G0T941"/>
<comment type="caution">
    <text evidence="2">The sequence shown here is derived from an EMBL/GenBank/DDBJ whole genome shotgun (WGS) entry which is preliminary data.</text>
</comment>